<evidence type="ECO:0000256" key="7">
    <source>
        <dbReference type="ARBA" id="ARBA00022801"/>
    </source>
</evidence>
<keyword evidence="4 12" id="KW-0719">Serine esterase</keyword>
<evidence type="ECO:0000256" key="9">
    <source>
        <dbReference type="ARBA" id="ARBA00034045"/>
    </source>
</evidence>
<evidence type="ECO:0000313" key="14">
    <source>
        <dbReference type="Proteomes" id="UP000285405"/>
    </source>
</evidence>
<dbReference type="InterPro" id="IPR011150">
    <property type="entry name" value="Cutinase_monf"/>
</dbReference>
<keyword evidence="5 12" id="KW-0964">Secreted</keyword>
<organism evidence="13 14">
    <name type="scientific">Golovinomyces cichoracearum</name>
    <dbReference type="NCBI Taxonomy" id="62708"/>
    <lineage>
        <taxon>Eukaryota</taxon>
        <taxon>Fungi</taxon>
        <taxon>Dikarya</taxon>
        <taxon>Ascomycota</taxon>
        <taxon>Pezizomycotina</taxon>
        <taxon>Leotiomycetes</taxon>
        <taxon>Erysiphales</taxon>
        <taxon>Erysiphaceae</taxon>
        <taxon>Golovinomyces</taxon>
    </lineage>
</organism>
<dbReference type="Proteomes" id="UP000285405">
    <property type="component" value="Unassembled WGS sequence"/>
</dbReference>
<dbReference type="Gene3D" id="3.40.50.1820">
    <property type="entry name" value="alpha/beta hydrolase"/>
    <property type="match status" value="1"/>
</dbReference>
<comment type="catalytic activity">
    <reaction evidence="9 12">
        <text>cutin + H2O = cutin monomers.</text>
        <dbReference type="EC" id="3.1.1.74"/>
    </reaction>
</comment>
<feature type="active site" description="Nucleophile" evidence="10">
    <location>
        <position position="149"/>
    </location>
</feature>
<dbReference type="SMART" id="SM01110">
    <property type="entry name" value="Cutinase"/>
    <property type="match status" value="1"/>
</dbReference>
<dbReference type="PROSITE" id="PS00155">
    <property type="entry name" value="CUTINASE_1"/>
    <property type="match status" value="1"/>
</dbReference>
<dbReference type="PANTHER" id="PTHR48250:SF2">
    <property type="entry name" value="CUTINASE"/>
    <property type="match status" value="1"/>
</dbReference>
<evidence type="ECO:0000256" key="5">
    <source>
        <dbReference type="ARBA" id="ARBA00022525"/>
    </source>
</evidence>
<name>A0A420HB53_9PEZI</name>
<evidence type="ECO:0000313" key="13">
    <source>
        <dbReference type="EMBL" id="RKF54650.1"/>
    </source>
</evidence>
<proteinExistence type="inferred from homology"/>
<dbReference type="PANTHER" id="PTHR48250">
    <property type="entry name" value="CUTINASE 2-RELATED"/>
    <property type="match status" value="1"/>
</dbReference>
<feature type="disulfide bond" evidence="11">
    <location>
        <begin position="197"/>
        <end position="204"/>
    </location>
</feature>
<dbReference type="GO" id="GO:0005576">
    <property type="term" value="C:extracellular region"/>
    <property type="evidence" value="ECO:0007669"/>
    <property type="project" value="UniProtKB-SubCell"/>
</dbReference>
<comment type="similarity">
    <text evidence="2 12">Belongs to the cutinase family.</text>
</comment>
<dbReference type="GO" id="GO:0050525">
    <property type="term" value="F:cutinase activity"/>
    <property type="evidence" value="ECO:0007669"/>
    <property type="project" value="UniProtKB-UniRule"/>
</dbReference>
<dbReference type="EMBL" id="MCBR01021006">
    <property type="protein sequence ID" value="RKF54650.1"/>
    <property type="molecule type" value="Genomic_DNA"/>
</dbReference>
<evidence type="ECO:0000256" key="3">
    <source>
        <dbReference type="ARBA" id="ARBA00013095"/>
    </source>
</evidence>
<dbReference type="AlphaFoldDB" id="A0A420HB53"/>
<evidence type="ECO:0000256" key="1">
    <source>
        <dbReference type="ARBA" id="ARBA00004613"/>
    </source>
</evidence>
<dbReference type="InterPro" id="IPR029058">
    <property type="entry name" value="AB_hydrolase_fold"/>
</dbReference>
<keyword evidence="8 11" id="KW-1015">Disulfide bond</keyword>
<dbReference type="OrthoDB" id="2975078at2759"/>
<dbReference type="GO" id="GO:0016052">
    <property type="term" value="P:carbohydrate catabolic process"/>
    <property type="evidence" value="ECO:0007669"/>
    <property type="project" value="TreeGrafter"/>
</dbReference>
<dbReference type="SUPFAM" id="SSF53474">
    <property type="entry name" value="alpha/beta-Hydrolases"/>
    <property type="match status" value="1"/>
</dbReference>
<evidence type="ECO:0000256" key="2">
    <source>
        <dbReference type="ARBA" id="ARBA00007534"/>
    </source>
</evidence>
<dbReference type="InterPro" id="IPR000675">
    <property type="entry name" value="Cutinase/axe"/>
</dbReference>
<reference evidence="13 14" key="1">
    <citation type="journal article" date="2018" name="BMC Genomics">
        <title>Comparative genome analyses reveal sequence features reflecting distinct modes of host-adaptation between dicot and monocot powdery mildew.</title>
        <authorList>
            <person name="Wu Y."/>
            <person name="Ma X."/>
            <person name="Pan Z."/>
            <person name="Kale S.D."/>
            <person name="Song Y."/>
            <person name="King H."/>
            <person name="Zhang Q."/>
            <person name="Presley C."/>
            <person name="Deng X."/>
            <person name="Wei C.I."/>
            <person name="Xiao S."/>
        </authorList>
    </citation>
    <scope>NUCLEOTIDE SEQUENCE [LARGE SCALE GENOMIC DNA]</scope>
    <source>
        <strain evidence="13">UCSC1</strain>
    </source>
</reference>
<dbReference type="InterPro" id="IPR043580">
    <property type="entry name" value="CUTINASE_1"/>
</dbReference>
<keyword evidence="6 12" id="KW-0732">Signal</keyword>
<gene>
    <name evidence="13" type="ORF">GcC1_210044</name>
</gene>
<evidence type="ECO:0000256" key="11">
    <source>
        <dbReference type="PIRSR" id="PIRSR611150-2"/>
    </source>
</evidence>
<keyword evidence="7 12" id="KW-0378">Hydrolase</keyword>
<feature type="disulfide bond" evidence="11">
    <location>
        <begin position="61"/>
        <end position="138"/>
    </location>
</feature>
<comment type="function">
    <text evidence="12">Catalyzes the hydrolysis of complex carboxylic polyesters found in the cell wall of plants. Degrades cutin, a macromolecule that forms the structure of the plant cuticle.</text>
</comment>
<evidence type="ECO:0000256" key="6">
    <source>
        <dbReference type="ARBA" id="ARBA00022729"/>
    </source>
</evidence>
<feature type="active site" evidence="10">
    <location>
        <position position="201"/>
    </location>
</feature>
<evidence type="ECO:0000256" key="4">
    <source>
        <dbReference type="ARBA" id="ARBA00022487"/>
    </source>
</evidence>
<feature type="chain" id="PRO_5018812790" description="Cutinase" evidence="12">
    <location>
        <begin position="18"/>
        <end position="234"/>
    </location>
</feature>
<evidence type="ECO:0000256" key="10">
    <source>
        <dbReference type="PIRSR" id="PIRSR611150-1"/>
    </source>
</evidence>
<feature type="signal peptide" evidence="12">
    <location>
        <begin position="1"/>
        <end position="17"/>
    </location>
</feature>
<comment type="caution">
    <text evidence="13">The sequence shown here is derived from an EMBL/GenBank/DDBJ whole genome shotgun (WGS) entry which is preliminary data.</text>
</comment>
<dbReference type="Pfam" id="PF01083">
    <property type="entry name" value="Cutinase"/>
    <property type="match status" value="1"/>
</dbReference>
<evidence type="ECO:0000256" key="8">
    <source>
        <dbReference type="ARBA" id="ARBA00023157"/>
    </source>
</evidence>
<sequence>MKTLAFLSFLFFGFVMALPGNFNVTTPQQVEAMDKVAAYNQAGGFTTAAENNTENGLFGPCKPVTMIYARGTGESGNVGGKNSPGPAWFAEMRKVMGEDNLTVQGVNYEANLFGYLKGGDPEGSQNYYDMADQAVTKCPDTKLVLGGYSQGAQLAHNAARRYTNEMTSKVVAAVMFGDPYAKHTLGYIPTRKVMTICHEGDIICKNVGTASAHLTYAKDAPEAALFVMDMLKQN</sequence>
<feature type="active site" description="Proton donor/acceptor" evidence="10">
    <location>
        <position position="213"/>
    </location>
</feature>
<evidence type="ECO:0000256" key="12">
    <source>
        <dbReference type="RuleBase" id="RU361263"/>
    </source>
</evidence>
<comment type="subcellular location">
    <subcellularLocation>
        <location evidence="1 12">Secreted</location>
    </subcellularLocation>
</comment>
<accession>A0A420HB53</accession>
<protein>
    <recommendedName>
        <fullName evidence="3 12">Cutinase</fullName>
        <ecNumber evidence="3 12">3.1.1.74</ecNumber>
    </recommendedName>
</protein>
<dbReference type="EC" id="3.1.1.74" evidence="3 12"/>